<proteinExistence type="predicted"/>
<keyword evidence="1" id="KW-1133">Transmembrane helix</keyword>
<keyword evidence="1" id="KW-0812">Transmembrane</keyword>
<keyword evidence="3" id="KW-1185">Reference proteome</keyword>
<sequence length="94" mass="10684">MANAPEAGPCFAEGVFCSILRRIILEWGKKSAGLGLQIVDMRDEPSKSRNTYIVQTEYRNYILVLPGSVLTICPNIYCWTLIKSRKVRIYQMPS</sequence>
<keyword evidence="1" id="KW-0472">Membrane</keyword>
<feature type="transmembrane region" description="Helical" evidence="1">
    <location>
        <begin position="61"/>
        <end position="82"/>
    </location>
</feature>
<reference evidence="2 3" key="1">
    <citation type="submission" date="2024-07" db="EMBL/GenBank/DDBJ databases">
        <title>Section-level genome sequencing and comparative genomics of Aspergillus sections Usti and Cavernicolus.</title>
        <authorList>
            <consortium name="Lawrence Berkeley National Laboratory"/>
            <person name="Nybo J.L."/>
            <person name="Vesth T.C."/>
            <person name="Theobald S."/>
            <person name="Frisvad J.C."/>
            <person name="Larsen T.O."/>
            <person name="Kjaerboelling I."/>
            <person name="Rothschild-Mancinelli K."/>
            <person name="Lyhne E.K."/>
            <person name="Kogle M.E."/>
            <person name="Barry K."/>
            <person name="Clum A."/>
            <person name="Na H."/>
            <person name="Ledsgaard L."/>
            <person name="Lin J."/>
            <person name="Lipzen A."/>
            <person name="Kuo A."/>
            <person name="Riley R."/>
            <person name="Mondo S."/>
            <person name="Labutti K."/>
            <person name="Haridas S."/>
            <person name="Pangalinan J."/>
            <person name="Salamov A.A."/>
            <person name="Simmons B.A."/>
            <person name="Magnuson J.K."/>
            <person name="Chen J."/>
            <person name="Drula E."/>
            <person name="Henrissat B."/>
            <person name="Wiebenga A."/>
            <person name="Lubbers R.J."/>
            <person name="Gomes A.C."/>
            <person name="Makela M.R."/>
            <person name="Stajich J."/>
            <person name="Grigoriev I.V."/>
            <person name="Mortensen U.H."/>
            <person name="De Vries R.P."/>
            <person name="Baker S.E."/>
            <person name="Andersen M.R."/>
        </authorList>
    </citation>
    <scope>NUCLEOTIDE SEQUENCE [LARGE SCALE GENOMIC DNA]</scope>
    <source>
        <strain evidence="2 3">CBS 123904</strain>
    </source>
</reference>
<evidence type="ECO:0000256" key="1">
    <source>
        <dbReference type="SAM" id="Phobius"/>
    </source>
</evidence>
<organism evidence="2 3">
    <name type="scientific">Aspergillus pseudoustus</name>
    <dbReference type="NCBI Taxonomy" id="1810923"/>
    <lineage>
        <taxon>Eukaryota</taxon>
        <taxon>Fungi</taxon>
        <taxon>Dikarya</taxon>
        <taxon>Ascomycota</taxon>
        <taxon>Pezizomycotina</taxon>
        <taxon>Eurotiomycetes</taxon>
        <taxon>Eurotiomycetidae</taxon>
        <taxon>Eurotiales</taxon>
        <taxon>Aspergillaceae</taxon>
        <taxon>Aspergillus</taxon>
        <taxon>Aspergillus subgen. Nidulantes</taxon>
    </lineage>
</organism>
<evidence type="ECO:0000313" key="3">
    <source>
        <dbReference type="Proteomes" id="UP001610446"/>
    </source>
</evidence>
<name>A0ABR4L0A0_9EURO</name>
<gene>
    <name evidence="2" type="ORF">BJY01DRAFT_201624</name>
</gene>
<protein>
    <submittedName>
        <fullName evidence="2">Uncharacterized protein</fullName>
    </submittedName>
</protein>
<dbReference type="Proteomes" id="UP001610446">
    <property type="component" value="Unassembled WGS sequence"/>
</dbReference>
<accession>A0ABR4L0A0</accession>
<comment type="caution">
    <text evidence="2">The sequence shown here is derived from an EMBL/GenBank/DDBJ whole genome shotgun (WGS) entry which is preliminary data.</text>
</comment>
<evidence type="ECO:0000313" key="2">
    <source>
        <dbReference type="EMBL" id="KAL2857958.1"/>
    </source>
</evidence>
<dbReference type="EMBL" id="JBFXLU010000002">
    <property type="protein sequence ID" value="KAL2857958.1"/>
    <property type="molecule type" value="Genomic_DNA"/>
</dbReference>